<keyword evidence="2" id="KW-0479">Metal-binding</keyword>
<evidence type="ECO:0000256" key="7">
    <source>
        <dbReference type="ARBA" id="ARBA00023242"/>
    </source>
</evidence>
<evidence type="ECO:0000256" key="3">
    <source>
        <dbReference type="ARBA" id="ARBA00022771"/>
    </source>
</evidence>
<evidence type="ECO:0000256" key="9">
    <source>
        <dbReference type="SAM" id="MobiDB-lite"/>
    </source>
</evidence>
<keyword evidence="3" id="KW-0863">Zinc-finger</keyword>
<keyword evidence="4" id="KW-0862">Zinc</keyword>
<dbReference type="PANTHER" id="PTHR13578:SF20">
    <property type="entry name" value="POLYCOMB PROTEIN ASX"/>
    <property type="match status" value="1"/>
</dbReference>
<dbReference type="InterPro" id="IPR024811">
    <property type="entry name" value="ASX/ASX-like"/>
</dbReference>
<evidence type="ECO:0000259" key="10">
    <source>
        <dbReference type="PROSITE" id="PS51916"/>
    </source>
</evidence>
<dbReference type="InterPro" id="IPR044867">
    <property type="entry name" value="DEUBAD_dom"/>
</dbReference>
<reference evidence="11" key="1">
    <citation type="submission" date="2015-12" db="EMBL/GenBank/DDBJ databases">
        <title>De novo transcriptome assembly of four potential Pierce s Disease insect vectors from Arizona vineyards.</title>
        <authorList>
            <person name="Tassone E.E."/>
        </authorList>
    </citation>
    <scope>NUCLEOTIDE SEQUENCE</scope>
</reference>
<feature type="domain" description="DEUBAD" evidence="10">
    <location>
        <begin position="175"/>
        <end position="286"/>
    </location>
</feature>
<evidence type="ECO:0000256" key="2">
    <source>
        <dbReference type="ARBA" id="ARBA00022723"/>
    </source>
</evidence>
<dbReference type="GO" id="GO:0035517">
    <property type="term" value="C:PR-DUB complex"/>
    <property type="evidence" value="ECO:0007669"/>
    <property type="project" value="TreeGrafter"/>
</dbReference>
<gene>
    <name evidence="11" type="ORF">g.41956</name>
</gene>
<keyword evidence="6" id="KW-0804">Transcription</keyword>
<keyword evidence="8" id="KW-0175">Coiled coil</keyword>
<dbReference type="EMBL" id="GEDC01016373">
    <property type="protein sequence ID" value="JAS20925.1"/>
    <property type="molecule type" value="Transcribed_RNA"/>
</dbReference>
<dbReference type="GO" id="GO:0008270">
    <property type="term" value="F:zinc ion binding"/>
    <property type="evidence" value="ECO:0007669"/>
    <property type="project" value="UniProtKB-KW"/>
</dbReference>
<dbReference type="AlphaFoldDB" id="A0A1B6D5T2"/>
<feature type="region of interest" description="Disordered" evidence="9">
    <location>
        <begin position="285"/>
        <end position="323"/>
    </location>
</feature>
<sequence length="949" mass="105480">MEDTRNHLSNNKVTKHGQALSPVKLHKIKGVYGQVESGGEGESEGPAGEGVWSISKQEELAAVIPTSSIKELRISHTHSKKVVKHALRQQAKRRRKNTTIAAGNSAPLPRILVPPQCDLEEEVSNKTCFRAPTMLEVLASIPGFSIKQRKRSNKKLSAAAQLEQTKEGCIDLETPDSILVNTNLRSLLNKHTFSQLPPLYQYKLVQLLPHVDRTSPGQSDTFRLSSSGLNNEFFARACLEWKERLAEGEFTPENQQKLKTEAEKEKSKLDPWKLKHFEPIWGESGGSSRVEWTPPPNQGVTTRPNLKTTIKLRPPPPPPPRLRTVGAITRAVASYREKREAEENSLELETNKKIKVSTKTENIINEVVEEKLLPPVPKQVINSDNVAEKEEDKNIELITEDVEMVDMPHKEEFEINMSESAEQMRKSPNITIAEWEHVEVIQVDPVSDYDDMQCTIEDTITEEVKENHDISSDSRINDREEVDDCVIIDNSVSQEICFKHFETSSDASVGNLDLESKIENNRNEFESDTIVTVETEAPRTKQVEVEPEQESTEIKAISTMETSSQENFSFTEQEPCDEELRNAEVLEHTNQETTDLIETQNDNATDPIMLIGVVDFKEEQEMDSQEDINNLQNSNESLEKIEDVTSDLLNPKSMGPESEINIGPIINETQITYIDNTIEDNNTQPESKSSTEEYQNSMMEDCSMNEPTNVQNSLSESCTESNTEIDNVIGTEQSVSAENSNNSLAYGVAYGDILYQEALKEEEDEVQAALLAAAWDVVDSSTEKLLAQVAMQESCNTSQEGEVEVIPMQEELEVRLEESCLPVTDWSGYDKIDAALTVPEQEIKPMNPAQYPGHVKLELEVTLTPEVDSQVSSTMEGSSGIMGNNGVLQSGSDEIIKSTPVTVIPPTTIVCLPSATPTTPLTLMPPSSSAQPTTSQTGVVSSSAVPYLA</sequence>
<accession>A0A1B6D5T2</accession>
<evidence type="ECO:0000256" key="4">
    <source>
        <dbReference type="ARBA" id="ARBA00022833"/>
    </source>
</evidence>
<feature type="coiled-coil region" evidence="8">
    <location>
        <begin position="614"/>
        <end position="641"/>
    </location>
</feature>
<dbReference type="PROSITE" id="PS51916">
    <property type="entry name" value="DEUBAD"/>
    <property type="match status" value="1"/>
</dbReference>
<feature type="compositionally biased region" description="Basic residues" evidence="9">
    <location>
        <begin position="80"/>
        <end position="97"/>
    </location>
</feature>
<name>A0A1B6D5T2_9HEMI</name>
<evidence type="ECO:0000256" key="8">
    <source>
        <dbReference type="SAM" id="Coils"/>
    </source>
</evidence>
<proteinExistence type="predicted"/>
<evidence type="ECO:0000256" key="6">
    <source>
        <dbReference type="ARBA" id="ARBA00023163"/>
    </source>
</evidence>
<comment type="subcellular location">
    <subcellularLocation>
        <location evidence="1">Nucleus</location>
    </subcellularLocation>
</comment>
<feature type="compositionally biased region" description="Low complexity" evidence="9">
    <location>
        <begin position="923"/>
        <end position="937"/>
    </location>
</feature>
<feature type="compositionally biased region" description="Polar residues" evidence="9">
    <location>
        <begin position="298"/>
        <end position="308"/>
    </location>
</feature>
<organism evidence="11">
    <name type="scientific">Clastoptera arizonana</name>
    <name type="common">Arizona spittle bug</name>
    <dbReference type="NCBI Taxonomy" id="38151"/>
    <lineage>
        <taxon>Eukaryota</taxon>
        <taxon>Metazoa</taxon>
        <taxon>Ecdysozoa</taxon>
        <taxon>Arthropoda</taxon>
        <taxon>Hexapoda</taxon>
        <taxon>Insecta</taxon>
        <taxon>Pterygota</taxon>
        <taxon>Neoptera</taxon>
        <taxon>Paraneoptera</taxon>
        <taxon>Hemiptera</taxon>
        <taxon>Auchenorrhyncha</taxon>
        <taxon>Cercopoidea</taxon>
        <taxon>Clastopteridae</taxon>
        <taxon>Clastoptera</taxon>
    </lineage>
</organism>
<protein>
    <recommendedName>
        <fullName evidence="10">DEUBAD domain-containing protein</fullName>
    </recommendedName>
</protein>
<dbReference type="Pfam" id="PF13919">
    <property type="entry name" value="ASXH"/>
    <property type="match status" value="1"/>
</dbReference>
<dbReference type="InterPro" id="IPR028020">
    <property type="entry name" value="ASX_DEUBAD_dom"/>
</dbReference>
<feature type="compositionally biased region" description="Polar residues" evidence="9">
    <location>
        <begin position="938"/>
        <end position="949"/>
    </location>
</feature>
<evidence type="ECO:0000256" key="5">
    <source>
        <dbReference type="ARBA" id="ARBA00023015"/>
    </source>
</evidence>
<feature type="region of interest" description="Disordered" evidence="9">
    <location>
        <begin position="923"/>
        <end position="949"/>
    </location>
</feature>
<dbReference type="GO" id="GO:0003682">
    <property type="term" value="F:chromatin binding"/>
    <property type="evidence" value="ECO:0007669"/>
    <property type="project" value="TreeGrafter"/>
</dbReference>
<dbReference type="PANTHER" id="PTHR13578">
    <property type="entry name" value="ADDITIONAL SEX COMBS LIKE PROTEIN ASXL"/>
    <property type="match status" value="1"/>
</dbReference>
<keyword evidence="5" id="KW-0805">Transcription regulation</keyword>
<evidence type="ECO:0000256" key="1">
    <source>
        <dbReference type="ARBA" id="ARBA00004123"/>
    </source>
</evidence>
<feature type="region of interest" description="Disordered" evidence="9">
    <location>
        <begin position="80"/>
        <end position="101"/>
    </location>
</feature>
<dbReference type="GO" id="GO:0009887">
    <property type="term" value="P:animal organ morphogenesis"/>
    <property type="evidence" value="ECO:0007669"/>
    <property type="project" value="TreeGrafter"/>
</dbReference>
<feature type="non-terminal residue" evidence="11">
    <location>
        <position position="949"/>
    </location>
</feature>
<evidence type="ECO:0000313" key="11">
    <source>
        <dbReference type="EMBL" id="JAS20925.1"/>
    </source>
</evidence>
<dbReference type="GO" id="GO:0045944">
    <property type="term" value="P:positive regulation of transcription by RNA polymerase II"/>
    <property type="evidence" value="ECO:0007669"/>
    <property type="project" value="TreeGrafter"/>
</dbReference>
<feature type="region of interest" description="Disordered" evidence="9">
    <location>
        <begin position="1"/>
        <end position="20"/>
    </location>
</feature>
<keyword evidence="7" id="KW-0539">Nucleus</keyword>